<dbReference type="Pfam" id="PF01344">
    <property type="entry name" value="Kelch_1"/>
    <property type="match status" value="2"/>
</dbReference>
<keyword evidence="2" id="KW-0677">Repeat</keyword>
<dbReference type="PANTHER" id="PTHR46260:SF3">
    <property type="entry name" value="RING-TYPE DOMAIN-CONTAINING PROTEIN"/>
    <property type="match status" value="1"/>
</dbReference>
<dbReference type="Proteomes" id="UP000076420">
    <property type="component" value="Unassembled WGS sequence"/>
</dbReference>
<keyword evidence="1" id="KW-0880">Kelch repeat</keyword>
<dbReference type="EnsemblMetazoa" id="BGLB039294-RA">
    <property type="protein sequence ID" value="BGLB039294-PA"/>
    <property type="gene ID" value="BGLB039294"/>
</dbReference>
<evidence type="ECO:0000256" key="1">
    <source>
        <dbReference type="ARBA" id="ARBA00022441"/>
    </source>
</evidence>
<evidence type="ECO:0000256" key="2">
    <source>
        <dbReference type="ARBA" id="ARBA00022737"/>
    </source>
</evidence>
<sequence>MAYKWDSLKPMPSKRVFATPIFHDENLYIIGGCDERGIPLDCFEMYNFKQKKWHRLQNMPTKRAAPAVAAIGNKIVAVGGVSESQAPLDAIEVYDMTDKKWTIADPLGEKLLGISCVVR</sequence>
<reference evidence="3" key="1">
    <citation type="submission" date="2020-05" db="UniProtKB">
        <authorList>
            <consortium name="EnsemblMetazoa"/>
        </authorList>
    </citation>
    <scope>IDENTIFICATION</scope>
    <source>
        <strain evidence="3">BB02</strain>
    </source>
</reference>
<dbReference type="OrthoDB" id="8185403at2759"/>
<dbReference type="SMART" id="SM00612">
    <property type="entry name" value="Kelch"/>
    <property type="match status" value="2"/>
</dbReference>
<gene>
    <name evidence="3" type="primary">106074164</name>
</gene>
<protein>
    <submittedName>
        <fullName evidence="3">Uncharacterized protein</fullName>
    </submittedName>
</protein>
<dbReference type="PANTHER" id="PTHR46260">
    <property type="entry name" value="RING-TYPE DOMAIN-CONTAINING PROTEIN"/>
    <property type="match status" value="1"/>
</dbReference>
<proteinExistence type="predicted"/>
<evidence type="ECO:0000313" key="3">
    <source>
        <dbReference type="EnsemblMetazoa" id="BGLB039294-PA"/>
    </source>
</evidence>
<dbReference type="KEGG" id="bgt:106074164"/>
<dbReference type="InterPro" id="IPR006652">
    <property type="entry name" value="Kelch_1"/>
</dbReference>
<dbReference type="AlphaFoldDB" id="A0A2C9M7B9"/>
<accession>A0A2C9M7B9</accession>
<dbReference type="VEuPathDB" id="VectorBase:BGLAX_029513"/>
<organism evidence="3 4">
    <name type="scientific">Biomphalaria glabrata</name>
    <name type="common">Bloodfluke planorb</name>
    <name type="synonym">Freshwater snail</name>
    <dbReference type="NCBI Taxonomy" id="6526"/>
    <lineage>
        <taxon>Eukaryota</taxon>
        <taxon>Metazoa</taxon>
        <taxon>Spiralia</taxon>
        <taxon>Lophotrochozoa</taxon>
        <taxon>Mollusca</taxon>
        <taxon>Gastropoda</taxon>
        <taxon>Heterobranchia</taxon>
        <taxon>Euthyneura</taxon>
        <taxon>Panpulmonata</taxon>
        <taxon>Hygrophila</taxon>
        <taxon>Lymnaeoidea</taxon>
        <taxon>Planorbidae</taxon>
        <taxon>Biomphalaria</taxon>
    </lineage>
</organism>
<dbReference type="STRING" id="6526.A0A2C9M7B9"/>
<dbReference type="Gene3D" id="2.120.10.80">
    <property type="entry name" value="Kelch-type beta propeller"/>
    <property type="match status" value="1"/>
</dbReference>
<name>A0A2C9M7B9_BIOGL</name>
<dbReference type="SUPFAM" id="SSF117281">
    <property type="entry name" value="Kelch motif"/>
    <property type="match status" value="1"/>
</dbReference>
<dbReference type="InterPro" id="IPR015915">
    <property type="entry name" value="Kelch-typ_b-propeller"/>
</dbReference>
<dbReference type="InterPro" id="IPR051746">
    <property type="entry name" value="Kelch_domain_containing_8"/>
</dbReference>
<dbReference type="VEuPathDB" id="VectorBase:BGLB039294"/>
<evidence type="ECO:0000313" key="4">
    <source>
        <dbReference type="Proteomes" id="UP000076420"/>
    </source>
</evidence>